<accession>A0A081QSF7</accession>
<dbReference type="AlphaFoldDB" id="A0A081QSF7"/>
<evidence type="ECO:0000313" key="1">
    <source>
        <dbReference type="EMBL" id="KEQ45880.1"/>
    </source>
</evidence>
<gene>
    <name evidence="1" type="ORF">SK608_1737</name>
</gene>
<dbReference type="EMBL" id="JPFZ01000011">
    <property type="protein sequence ID" value="KEQ45880.1"/>
    <property type="molecule type" value="Genomic_DNA"/>
</dbReference>
<comment type="caution">
    <text evidence="1">The sequence shown here is derived from an EMBL/GenBank/DDBJ whole genome shotgun (WGS) entry which is preliminary data.</text>
</comment>
<name>A0A081QSF7_STRMT</name>
<organism evidence="1 2">
    <name type="scientific">Streptococcus mitis</name>
    <dbReference type="NCBI Taxonomy" id="28037"/>
    <lineage>
        <taxon>Bacteria</taxon>
        <taxon>Bacillati</taxon>
        <taxon>Bacillota</taxon>
        <taxon>Bacilli</taxon>
        <taxon>Lactobacillales</taxon>
        <taxon>Streptococcaceae</taxon>
        <taxon>Streptococcus</taxon>
        <taxon>Streptococcus mitis group</taxon>
    </lineage>
</organism>
<proteinExistence type="predicted"/>
<dbReference type="Proteomes" id="UP000028022">
    <property type="component" value="Unassembled WGS sequence"/>
</dbReference>
<reference evidence="1 2" key="1">
    <citation type="submission" date="2014-05" db="EMBL/GenBank/DDBJ databases">
        <authorList>
            <person name="Daugherty S.C."/>
            <person name="Tallon L.J."/>
            <person name="Sadzewicz L."/>
            <person name="Kilian M."/>
            <person name="Tettelin H."/>
        </authorList>
    </citation>
    <scope>NUCLEOTIDE SEQUENCE [LARGE SCALE GENOMIC DNA]</scope>
    <source>
        <strain evidence="1 2">SK608</strain>
    </source>
</reference>
<evidence type="ECO:0000313" key="2">
    <source>
        <dbReference type="Proteomes" id="UP000028022"/>
    </source>
</evidence>
<sequence length="126" mass="14115">MALKLGVSEHSKKFAESITPDVEVPSVARVIDYSQGILNEGQENQRSWANLTAVDLKLYKKFESIGQTDFCPSFKIKLRNYQDENLDGLINVDIVVNKYELSFVLDKLKQPVGLALVAELADISLK</sequence>
<protein>
    <submittedName>
        <fullName evidence="1">Uncharacterized protein</fullName>
    </submittedName>
</protein>